<evidence type="ECO:0000256" key="4">
    <source>
        <dbReference type="ARBA" id="ARBA00022692"/>
    </source>
</evidence>
<evidence type="ECO:0000256" key="5">
    <source>
        <dbReference type="ARBA" id="ARBA00022729"/>
    </source>
</evidence>
<evidence type="ECO:0000256" key="10">
    <source>
        <dbReference type="PROSITE-ProRule" id="PRU01360"/>
    </source>
</evidence>
<dbReference type="Gene3D" id="2.40.170.20">
    <property type="entry name" value="TonB-dependent receptor, beta-barrel domain"/>
    <property type="match status" value="1"/>
</dbReference>
<comment type="caution">
    <text evidence="14">The sequence shown here is derived from an EMBL/GenBank/DDBJ whole genome shotgun (WGS) entry which is preliminary data.</text>
</comment>
<dbReference type="Pfam" id="PF07715">
    <property type="entry name" value="Plug"/>
    <property type="match status" value="1"/>
</dbReference>
<keyword evidence="7 10" id="KW-0472">Membrane</keyword>
<proteinExistence type="inferred from homology"/>
<dbReference type="PROSITE" id="PS52016">
    <property type="entry name" value="TONB_DEPENDENT_REC_3"/>
    <property type="match status" value="1"/>
</dbReference>
<evidence type="ECO:0000313" key="15">
    <source>
        <dbReference type="Proteomes" id="UP000295706"/>
    </source>
</evidence>
<dbReference type="SUPFAM" id="SSF56935">
    <property type="entry name" value="Porins"/>
    <property type="match status" value="1"/>
</dbReference>
<feature type="domain" description="TonB-dependent receptor-like beta-barrel" evidence="12">
    <location>
        <begin position="208"/>
        <end position="677"/>
    </location>
</feature>
<evidence type="ECO:0000256" key="11">
    <source>
        <dbReference type="RuleBase" id="RU003357"/>
    </source>
</evidence>
<keyword evidence="4 10" id="KW-0812">Transmembrane</keyword>
<accession>A0A4R4K7U0</accession>
<feature type="domain" description="TonB-dependent receptor plug" evidence="13">
    <location>
        <begin position="58"/>
        <end position="157"/>
    </location>
</feature>
<dbReference type="AlphaFoldDB" id="A0A4R4K7U0"/>
<dbReference type="InterPro" id="IPR037066">
    <property type="entry name" value="Plug_dom_sf"/>
</dbReference>
<comment type="subcellular location">
    <subcellularLocation>
        <location evidence="1 10">Cell outer membrane</location>
        <topology evidence="1 10">Multi-pass membrane protein</topology>
    </subcellularLocation>
</comment>
<dbReference type="GO" id="GO:0015344">
    <property type="term" value="F:siderophore uptake transmembrane transporter activity"/>
    <property type="evidence" value="ECO:0007669"/>
    <property type="project" value="TreeGrafter"/>
</dbReference>
<dbReference type="InterPro" id="IPR000531">
    <property type="entry name" value="Beta-barrel_TonB"/>
</dbReference>
<comment type="similarity">
    <text evidence="10 11">Belongs to the TonB-dependent receptor family.</text>
</comment>
<dbReference type="Pfam" id="PF00593">
    <property type="entry name" value="TonB_dep_Rec_b-barrel"/>
    <property type="match status" value="1"/>
</dbReference>
<dbReference type="Proteomes" id="UP000295706">
    <property type="component" value="Unassembled WGS sequence"/>
</dbReference>
<dbReference type="CDD" id="cd01347">
    <property type="entry name" value="ligand_gated_channel"/>
    <property type="match status" value="1"/>
</dbReference>
<keyword evidence="15" id="KW-1185">Reference proteome</keyword>
<keyword evidence="3 10" id="KW-1134">Transmembrane beta strand</keyword>
<dbReference type="PANTHER" id="PTHR30069">
    <property type="entry name" value="TONB-DEPENDENT OUTER MEMBRANE RECEPTOR"/>
    <property type="match status" value="1"/>
</dbReference>
<dbReference type="InterPro" id="IPR012910">
    <property type="entry name" value="Plug_dom"/>
</dbReference>
<organism evidence="14 15">
    <name type="scientific">Arundinibacter roseus</name>
    <dbReference type="NCBI Taxonomy" id="2070510"/>
    <lineage>
        <taxon>Bacteria</taxon>
        <taxon>Pseudomonadati</taxon>
        <taxon>Bacteroidota</taxon>
        <taxon>Cytophagia</taxon>
        <taxon>Cytophagales</taxon>
        <taxon>Spirosomataceae</taxon>
        <taxon>Arundinibacter</taxon>
    </lineage>
</organism>
<name>A0A4R4K7U0_9BACT</name>
<evidence type="ECO:0000256" key="7">
    <source>
        <dbReference type="ARBA" id="ARBA00023136"/>
    </source>
</evidence>
<keyword evidence="9 10" id="KW-0998">Cell outer membrane</keyword>
<evidence type="ECO:0000259" key="12">
    <source>
        <dbReference type="Pfam" id="PF00593"/>
    </source>
</evidence>
<dbReference type="GO" id="GO:0044718">
    <property type="term" value="P:siderophore transmembrane transport"/>
    <property type="evidence" value="ECO:0007669"/>
    <property type="project" value="TreeGrafter"/>
</dbReference>
<evidence type="ECO:0000256" key="8">
    <source>
        <dbReference type="ARBA" id="ARBA00023170"/>
    </source>
</evidence>
<evidence type="ECO:0000256" key="9">
    <source>
        <dbReference type="ARBA" id="ARBA00023237"/>
    </source>
</evidence>
<dbReference type="OrthoDB" id="1109239at2"/>
<evidence type="ECO:0000256" key="3">
    <source>
        <dbReference type="ARBA" id="ARBA00022452"/>
    </source>
</evidence>
<dbReference type="EMBL" id="SMJU01000009">
    <property type="protein sequence ID" value="TDB63714.1"/>
    <property type="molecule type" value="Genomic_DNA"/>
</dbReference>
<sequence>MQQSFRKNRKVAVLGFCILLFQLTESRSQSPSADPMREDSLAEMVVTATRSERQLGALPMPVSVISKKQIQAMGSLRLNDVLAEQTGLFMVNDHGNGVQVQGFNPDYTLILVDGEPLIGRTAGTLELSRISVGNIKQIEIVKGPSSSLYGSEALAGVINIITENPNRTFAEGNLRYGGNQTLDVAGMAGIKNKKLGVNVYANRYSSAGYDFSPETIGNTVSPFQNITLQPRLSYQFSERTRLAVSSRFFSENQENAFGVTENAQVRLVEGPGKVQDVSYNSTLSHTVNSYLKIHARLYHTRYHTSTSLNYQPENQVYDQTFFRQNFTRPELLTEWTLSEKNLLTLGTGHIAEAVEATRYEQKQTFQTNYLFFQYEWFPTRSVHVIAGGRYDAHSAYRNQFSPKLSASWQVTEKFMLRGSAGVGFKAPDFRQLYLNFNNAVAGYSVFGALELAPNLERMQAAEQILDVLLDPSTFGALRPESSRAFNVGFQFTPAATFKTTFNAFRNDVQDLIETQAVARKTNGQSVFSYLNISEVFTQGAELESSNRWEFGKSTLTLSVGYQYLEAKDKAVVRRLNAGNVFRRDPETLVTERVPKASYGGLMGRSKHSANARLFYTGPNGISASLRGIYRGRYGFGDRNSNDILDADNEYVTGYMVWNVAAGRHWKQFSVQAGVDNLFNFTNAAYIPAQPGRLGWLRISASLEKKRASELN</sequence>
<evidence type="ECO:0000259" key="13">
    <source>
        <dbReference type="Pfam" id="PF07715"/>
    </source>
</evidence>
<evidence type="ECO:0000256" key="2">
    <source>
        <dbReference type="ARBA" id="ARBA00022448"/>
    </source>
</evidence>
<keyword evidence="8 14" id="KW-0675">Receptor</keyword>
<dbReference type="InterPro" id="IPR039426">
    <property type="entry name" value="TonB-dep_rcpt-like"/>
</dbReference>
<dbReference type="GO" id="GO:0009279">
    <property type="term" value="C:cell outer membrane"/>
    <property type="evidence" value="ECO:0007669"/>
    <property type="project" value="UniProtKB-SubCell"/>
</dbReference>
<evidence type="ECO:0000313" key="14">
    <source>
        <dbReference type="EMBL" id="TDB63714.1"/>
    </source>
</evidence>
<dbReference type="Gene3D" id="2.170.130.10">
    <property type="entry name" value="TonB-dependent receptor, plug domain"/>
    <property type="match status" value="1"/>
</dbReference>
<dbReference type="PANTHER" id="PTHR30069:SF29">
    <property type="entry name" value="HEMOGLOBIN AND HEMOGLOBIN-HAPTOGLOBIN-BINDING PROTEIN 1-RELATED"/>
    <property type="match status" value="1"/>
</dbReference>
<keyword evidence="6 11" id="KW-0798">TonB box</keyword>
<evidence type="ECO:0000256" key="1">
    <source>
        <dbReference type="ARBA" id="ARBA00004571"/>
    </source>
</evidence>
<gene>
    <name evidence="14" type="ORF">EZE20_15565</name>
</gene>
<keyword evidence="2 10" id="KW-0813">Transport</keyword>
<keyword evidence="5" id="KW-0732">Signal</keyword>
<dbReference type="RefSeq" id="WP_132119294.1">
    <property type="nucleotide sequence ID" value="NZ_SMJU01000009.1"/>
</dbReference>
<evidence type="ECO:0000256" key="6">
    <source>
        <dbReference type="ARBA" id="ARBA00023077"/>
    </source>
</evidence>
<protein>
    <submittedName>
        <fullName evidence="14">TonB-dependent receptor</fullName>
    </submittedName>
</protein>
<reference evidence="14 15" key="1">
    <citation type="submission" date="2019-02" db="EMBL/GenBank/DDBJ databases">
        <title>Arundinibacter roseus gen. nov., sp. nov., a new member of the family Cytophagaceae.</title>
        <authorList>
            <person name="Szuroczki S."/>
            <person name="Khayer B."/>
            <person name="Sproer C."/>
            <person name="Toumi M."/>
            <person name="Szabo A."/>
            <person name="Felfoldi T."/>
            <person name="Schumann P."/>
            <person name="Toth E."/>
        </authorList>
    </citation>
    <scope>NUCLEOTIDE SEQUENCE [LARGE SCALE GENOMIC DNA]</scope>
    <source>
        <strain evidence="14 15">DMA-k-7a</strain>
    </source>
</reference>
<dbReference type="InterPro" id="IPR036942">
    <property type="entry name" value="Beta-barrel_TonB_sf"/>
</dbReference>